<feature type="region of interest" description="Disordered" evidence="1">
    <location>
        <begin position="74"/>
        <end position="115"/>
    </location>
</feature>
<dbReference type="PANTHER" id="PTHR38645">
    <property type="entry name" value="CHROMOSOME 9, WHOLE GENOME SHOTGUN SEQUENCE"/>
    <property type="match status" value="1"/>
</dbReference>
<organism evidence="2 3">
    <name type="scientific">Phialemonium thermophilum</name>
    <dbReference type="NCBI Taxonomy" id="223376"/>
    <lineage>
        <taxon>Eukaryota</taxon>
        <taxon>Fungi</taxon>
        <taxon>Dikarya</taxon>
        <taxon>Ascomycota</taxon>
        <taxon>Pezizomycotina</taxon>
        <taxon>Sordariomycetes</taxon>
        <taxon>Sordariomycetidae</taxon>
        <taxon>Cephalothecales</taxon>
        <taxon>Cephalothecaceae</taxon>
        <taxon>Phialemonium</taxon>
    </lineage>
</organism>
<feature type="compositionally biased region" description="Low complexity" evidence="1">
    <location>
        <begin position="190"/>
        <end position="199"/>
    </location>
</feature>
<proteinExistence type="predicted"/>
<dbReference type="Proteomes" id="UP001586593">
    <property type="component" value="Unassembled WGS sequence"/>
</dbReference>
<comment type="caution">
    <text evidence="2">The sequence shown here is derived from an EMBL/GenBank/DDBJ whole genome shotgun (WGS) entry which is preliminary data.</text>
</comment>
<keyword evidence="3" id="KW-1185">Reference proteome</keyword>
<name>A0ABR3X9X3_9PEZI</name>
<evidence type="ECO:0000313" key="2">
    <source>
        <dbReference type="EMBL" id="KAL1872460.1"/>
    </source>
</evidence>
<dbReference type="EMBL" id="JAZHXJ010000137">
    <property type="protein sequence ID" value="KAL1872460.1"/>
    <property type="molecule type" value="Genomic_DNA"/>
</dbReference>
<evidence type="ECO:0000313" key="3">
    <source>
        <dbReference type="Proteomes" id="UP001586593"/>
    </source>
</evidence>
<sequence length="240" mass="26024">MSAEPTEQLLDVFKAAALSVTKLYKTSASVQAKARSDGYQDCLEDLIAFLDKEGIGLGEGEGRKIRKWATERFESRDASAPVVESEDEVDKAESVSSPEIHRSSSTPQLSGLRSEVQMQDPAPVTVSSVPLVVEEQPPEIVVPTQETFTFQSSHPYPQDALNFAKLDLSDSHSTNSAPISRTSRTRHASSVRTSARSATQLGRGAGQKRKINIAEIFDFGSLGYGKDPFGSGGNKRNRHA</sequence>
<gene>
    <name evidence="2" type="ORF">VTK73DRAFT_1497</name>
</gene>
<feature type="region of interest" description="Disordered" evidence="1">
    <location>
        <begin position="220"/>
        <end position="240"/>
    </location>
</feature>
<evidence type="ECO:0000256" key="1">
    <source>
        <dbReference type="SAM" id="MobiDB-lite"/>
    </source>
</evidence>
<reference evidence="2 3" key="1">
    <citation type="journal article" date="2024" name="Commun. Biol.">
        <title>Comparative genomic analysis of thermophilic fungi reveals convergent evolutionary adaptations and gene losses.</title>
        <authorList>
            <person name="Steindorff A.S."/>
            <person name="Aguilar-Pontes M.V."/>
            <person name="Robinson A.J."/>
            <person name="Andreopoulos B."/>
            <person name="LaButti K."/>
            <person name="Kuo A."/>
            <person name="Mondo S."/>
            <person name="Riley R."/>
            <person name="Otillar R."/>
            <person name="Haridas S."/>
            <person name="Lipzen A."/>
            <person name="Grimwood J."/>
            <person name="Schmutz J."/>
            <person name="Clum A."/>
            <person name="Reid I.D."/>
            <person name="Moisan M.C."/>
            <person name="Butler G."/>
            <person name="Nguyen T.T.M."/>
            <person name="Dewar K."/>
            <person name="Conant G."/>
            <person name="Drula E."/>
            <person name="Henrissat B."/>
            <person name="Hansel C."/>
            <person name="Singer S."/>
            <person name="Hutchinson M.I."/>
            <person name="de Vries R.P."/>
            <person name="Natvig D.O."/>
            <person name="Powell A.J."/>
            <person name="Tsang A."/>
            <person name="Grigoriev I.V."/>
        </authorList>
    </citation>
    <scope>NUCLEOTIDE SEQUENCE [LARGE SCALE GENOMIC DNA]</scope>
    <source>
        <strain evidence="2 3">ATCC 24622</strain>
    </source>
</reference>
<protein>
    <submittedName>
        <fullName evidence="2">Uncharacterized protein</fullName>
    </submittedName>
</protein>
<accession>A0ABR3X9X3</accession>
<feature type="region of interest" description="Disordered" evidence="1">
    <location>
        <begin position="170"/>
        <end position="207"/>
    </location>
</feature>
<dbReference type="PANTHER" id="PTHR38645:SF1">
    <property type="entry name" value="YALI0F12243P"/>
    <property type="match status" value="1"/>
</dbReference>